<feature type="compositionally biased region" description="Acidic residues" evidence="1">
    <location>
        <begin position="152"/>
        <end position="164"/>
    </location>
</feature>
<organism evidence="2 3">
    <name type="scientific">Aquatica leii</name>
    <dbReference type="NCBI Taxonomy" id="1421715"/>
    <lineage>
        <taxon>Eukaryota</taxon>
        <taxon>Metazoa</taxon>
        <taxon>Ecdysozoa</taxon>
        <taxon>Arthropoda</taxon>
        <taxon>Hexapoda</taxon>
        <taxon>Insecta</taxon>
        <taxon>Pterygota</taxon>
        <taxon>Neoptera</taxon>
        <taxon>Endopterygota</taxon>
        <taxon>Coleoptera</taxon>
        <taxon>Polyphaga</taxon>
        <taxon>Elateriformia</taxon>
        <taxon>Elateroidea</taxon>
        <taxon>Lampyridae</taxon>
        <taxon>Luciolinae</taxon>
        <taxon>Aquatica</taxon>
    </lineage>
</organism>
<evidence type="ECO:0000313" key="3">
    <source>
        <dbReference type="Proteomes" id="UP001353858"/>
    </source>
</evidence>
<evidence type="ECO:0000313" key="2">
    <source>
        <dbReference type="EMBL" id="KAK4874264.1"/>
    </source>
</evidence>
<feature type="region of interest" description="Disordered" evidence="1">
    <location>
        <begin position="149"/>
        <end position="171"/>
    </location>
</feature>
<dbReference type="Proteomes" id="UP001353858">
    <property type="component" value="Unassembled WGS sequence"/>
</dbReference>
<proteinExistence type="predicted"/>
<accession>A0AAN7PQV3</accession>
<protein>
    <submittedName>
        <fullName evidence="2">Uncharacterized protein</fullName>
    </submittedName>
</protein>
<dbReference type="AlphaFoldDB" id="A0AAN7PQV3"/>
<comment type="caution">
    <text evidence="2">The sequence shown here is derived from an EMBL/GenBank/DDBJ whole genome shotgun (WGS) entry which is preliminary data.</text>
</comment>
<name>A0AAN7PQV3_9COLE</name>
<sequence>MLPIQKAQFIAQCRSYFEIHEQLKRQLHQYVPNYSFQHAEFDFNHWIHQCCQYQYELITQSTFGSGLNQTFTPTYETASLVSSNTDNQTSQTCLAKLNTTLDPYDRVNLEKSPSTSSTTSKLKLEDFEAALAATLEEANASSFIDFYKTDGDDSDELVVDTDYESDSRDNA</sequence>
<gene>
    <name evidence="2" type="ORF">RN001_013624</name>
</gene>
<keyword evidence="3" id="KW-1185">Reference proteome</keyword>
<dbReference type="EMBL" id="JARPUR010000006">
    <property type="protein sequence ID" value="KAK4874264.1"/>
    <property type="molecule type" value="Genomic_DNA"/>
</dbReference>
<reference evidence="3" key="1">
    <citation type="submission" date="2023-01" db="EMBL/GenBank/DDBJ databases">
        <title>Key to firefly adult light organ development and bioluminescence: homeobox transcription factors regulate luciferase expression and transportation to peroxisome.</title>
        <authorList>
            <person name="Fu X."/>
        </authorList>
    </citation>
    <scope>NUCLEOTIDE SEQUENCE [LARGE SCALE GENOMIC DNA]</scope>
</reference>
<evidence type="ECO:0000256" key="1">
    <source>
        <dbReference type="SAM" id="MobiDB-lite"/>
    </source>
</evidence>